<protein>
    <submittedName>
        <fullName evidence="2">BgtA-20900</fullName>
    </submittedName>
</protein>
<evidence type="ECO:0000313" key="3">
    <source>
        <dbReference type="Proteomes" id="UP000053110"/>
    </source>
</evidence>
<feature type="non-terminal residue" evidence="2">
    <location>
        <position position="70"/>
    </location>
</feature>
<proteinExistence type="predicted"/>
<reference evidence="3" key="1">
    <citation type="journal article" date="2013" name="Nat. Genet.">
        <title>The wheat powdery mildew genome shows the unique evolution of an obligate biotroph.</title>
        <authorList>
            <person name="Wicker T."/>
            <person name="Oberhaensli S."/>
            <person name="Parlange F."/>
            <person name="Buchmann J.P."/>
            <person name="Shatalina M."/>
            <person name="Roffler S."/>
            <person name="Ben-David R."/>
            <person name="Dolezel J."/>
            <person name="Simkova H."/>
            <person name="Schulze-Lefert P."/>
            <person name="Spanu P.D."/>
            <person name="Bruggmann R."/>
            <person name="Amselem J."/>
            <person name="Quesneville H."/>
            <person name="Ver Loren van Themaat E."/>
            <person name="Paape T."/>
            <person name="Shimizu K.K."/>
            <person name="Keller B."/>
        </authorList>
    </citation>
    <scope>NUCLEOTIDE SEQUENCE [LARGE SCALE GENOMIC DNA]</scope>
    <source>
        <strain evidence="3">96224</strain>
    </source>
</reference>
<name>A0A061HGM3_BLUGR</name>
<dbReference type="Proteomes" id="UP000053110">
    <property type="component" value="Unassembled WGS sequence"/>
</dbReference>
<dbReference type="AlphaFoldDB" id="A0A061HGM3"/>
<reference evidence="2" key="3">
    <citation type="submission" date="2018-07" db="EMBL/GenBank/DDBJ databases">
        <authorList>
            <person name="Quirk P.G."/>
            <person name="Krulwich T.A."/>
        </authorList>
    </citation>
    <scope>NUCLEOTIDE SEQUENCE</scope>
    <source>
        <strain evidence="2">96224</strain>
    </source>
</reference>
<reference evidence="1" key="2">
    <citation type="submission" date="2013-01" db="EMBL/GenBank/DDBJ databases">
        <title>The wheat powdery mildew genome reveals unique evolution of an obligate biotroph.</title>
        <authorList>
            <person name="Oberhaensli S."/>
            <person name="Wicker T."/>
            <person name="Keller B."/>
        </authorList>
    </citation>
    <scope>NUCLEOTIDE SEQUENCE</scope>
    <source>
        <strain evidence="1">96224</strain>
    </source>
</reference>
<dbReference type="HOGENOM" id="CLU_202020_0_0_1"/>
<evidence type="ECO:0000313" key="2">
    <source>
        <dbReference type="EMBL" id="SUZ10660.1"/>
    </source>
</evidence>
<dbReference type="EMBL" id="KE375060">
    <property type="protein sequence ID" value="EPQ64467.1"/>
    <property type="molecule type" value="Genomic_DNA"/>
</dbReference>
<evidence type="ECO:0000313" key="1">
    <source>
        <dbReference type="EMBL" id="EPQ64467.1"/>
    </source>
</evidence>
<accession>A0A061HGM3</accession>
<dbReference type="EMBL" id="UIGY01000088">
    <property type="protein sequence ID" value="SUZ10660.1"/>
    <property type="molecule type" value="Genomic_DNA"/>
</dbReference>
<organism evidence="2">
    <name type="scientific">Blumeria graminis f. sp. tritici 96224</name>
    <dbReference type="NCBI Taxonomy" id="1268274"/>
    <lineage>
        <taxon>Eukaryota</taxon>
        <taxon>Fungi</taxon>
        <taxon>Dikarya</taxon>
        <taxon>Ascomycota</taxon>
        <taxon>Pezizomycotina</taxon>
        <taxon>Leotiomycetes</taxon>
        <taxon>Erysiphales</taxon>
        <taxon>Erysiphaceae</taxon>
        <taxon>Blumeria</taxon>
    </lineage>
</organism>
<dbReference type="OrthoDB" id="2155101at2759"/>
<sequence>MPPPTHLISGIGDPLFAAIIGLAAAGTRINREEKALGHSNQETIDAVRRRISRAIFSESATEIKSQESRN</sequence>
<gene>
    <name evidence="1" type="ORF">BGT96224_A20900</name>
    <name evidence="2" type="ORF">BGT96224V2_LOCUS3839</name>
</gene>